<dbReference type="GO" id="GO:0003824">
    <property type="term" value="F:catalytic activity"/>
    <property type="evidence" value="ECO:0007669"/>
    <property type="project" value="InterPro"/>
</dbReference>
<dbReference type="SUPFAM" id="SSF54197">
    <property type="entry name" value="HIT-like"/>
    <property type="match status" value="1"/>
</dbReference>
<dbReference type="InterPro" id="IPR012489">
    <property type="entry name" value="NucleaseA_inhib-like"/>
</dbReference>
<reference evidence="7" key="1">
    <citation type="submission" date="2016-11" db="EMBL/GenBank/DDBJ databases">
        <authorList>
            <person name="Varghese N."/>
            <person name="Submissions S."/>
        </authorList>
    </citation>
    <scope>NUCLEOTIDE SEQUENCE [LARGE SCALE GENOMIC DNA]</scope>
    <source>
        <strain evidence="7">DSM 18569</strain>
    </source>
</reference>
<evidence type="ECO:0000256" key="4">
    <source>
        <dbReference type="SAM" id="MobiDB-lite"/>
    </source>
</evidence>
<dbReference type="InterPro" id="IPR036265">
    <property type="entry name" value="HIT-like_sf"/>
</dbReference>
<dbReference type="AlphaFoldDB" id="A0A1M6T5L8"/>
<dbReference type="Proteomes" id="UP000183947">
    <property type="component" value="Unassembled WGS sequence"/>
</dbReference>
<dbReference type="InterPro" id="IPR011146">
    <property type="entry name" value="HIT-like"/>
</dbReference>
<keyword evidence="7" id="KW-1185">Reference proteome</keyword>
<dbReference type="RefSeq" id="WP_139252140.1">
    <property type="nucleotide sequence ID" value="NZ_FRAS01000003.1"/>
</dbReference>
<evidence type="ECO:0000256" key="1">
    <source>
        <dbReference type="PIRSR" id="PIRSR601310-1"/>
    </source>
</evidence>
<evidence type="ECO:0000313" key="7">
    <source>
        <dbReference type="Proteomes" id="UP000183947"/>
    </source>
</evidence>
<name>A0A1M6T5L8_9BACT</name>
<dbReference type="SUPFAM" id="SSF82602">
    <property type="entry name" value="Nuclease A inhibitor (NuiA)"/>
    <property type="match status" value="1"/>
</dbReference>
<gene>
    <name evidence="6" type="ORF">SAMN02746009_01086</name>
</gene>
<dbReference type="PROSITE" id="PS51084">
    <property type="entry name" value="HIT_2"/>
    <property type="match status" value="1"/>
</dbReference>
<evidence type="ECO:0000256" key="2">
    <source>
        <dbReference type="PIRSR" id="PIRSR601310-3"/>
    </source>
</evidence>
<dbReference type="InterPro" id="IPR001310">
    <property type="entry name" value="Histidine_triad_HIT"/>
</dbReference>
<accession>A0A1M6T5L8</accession>
<dbReference type="STRING" id="1121959.SAMN02746009_01086"/>
<dbReference type="PANTHER" id="PTHR46648">
    <property type="entry name" value="HIT FAMILY PROTEIN 1"/>
    <property type="match status" value="1"/>
</dbReference>
<sequence length="293" mass="31296">MPSIFSRIVSGELPAYKVAEDEHHLAFLDITPLVEGHTLVIPKREVDYIFDLPAEELAALHQFAQRVAKGVLAAVPCRRIGVAVIGLEVPHAHIHLIPMNKVADMNFANPKIKVAEDRMKELAAAISARVPADAAHRGLPADPLASKGARETEEANEAAAPGTSGATAAQLQQLTNGLVYRSESEAALEPVHYAAPTGALTDAALLQTVGADAGSKVETQELTLFLRNHTADDGVLGDSAQANRFKALQMYLKQELQDVKVYRVGTGPQVQAYALGRTETGELAGFKTVLTET</sequence>
<dbReference type="PANTHER" id="PTHR46648:SF1">
    <property type="entry name" value="ADENOSINE 5'-MONOPHOSPHORAMIDASE HNT1"/>
    <property type="match status" value="1"/>
</dbReference>
<dbReference type="Pfam" id="PF01230">
    <property type="entry name" value="HIT"/>
    <property type="match status" value="1"/>
</dbReference>
<feature type="compositionally biased region" description="Low complexity" evidence="4">
    <location>
        <begin position="157"/>
        <end position="166"/>
    </location>
</feature>
<feature type="region of interest" description="Disordered" evidence="4">
    <location>
        <begin position="137"/>
        <end position="166"/>
    </location>
</feature>
<proteinExistence type="predicted"/>
<feature type="short sequence motif" description="Histidine triad motif" evidence="2 3">
    <location>
        <begin position="91"/>
        <end position="95"/>
    </location>
</feature>
<feature type="domain" description="HIT" evidence="5">
    <location>
        <begin position="4"/>
        <end position="107"/>
    </location>
</feature>
<organism evidence="6 7">
    <name type="scientific">Hymenobacter psychrotolerans DSM 18569</name>
    <dbReference type="NCBI Taxonomy" id="1121959"/>
    <lineage>
        <taxon>Bacteria</taxon>
        <taxon>Pseudomonadati</taxon>
        <taxon>Bacteroidota</taxon>
        <taxon>Cytophagia</taxon>
        <taxon>Cytophagales</taxon>
        <taxon>Hymenobacteraceae</taxon>
        <taxon>Hymenobacter</taxon>
    </lineage>
</organism>
<dbReference type="PRINTS" id="PR00332">
    <property type="entry name" value="HISTRIAD"/>
</dbReference>
<feature type="active site" description="Tele-AMP-histidine intermediate" evidence="1">
    <location>
        <position position="93"/>
    </location>
</feature>
<evidence type="ECO:0000313" key="6">
    <source>
        <dbReference type="EMBL" id="SHK52271.1"/>
    </source>
</evidence>
<dbReference type="EMBL" id="FRAS01000003">
    <property type="protein sequence ID" value="SHK52271.1"/>
    <property type="molecule type" value="Genomic_DNA"/>
</dbReference>
<dbReference type="InterPro" id="IPR036587">
    <property type="entry name" value="NucleaseA_inhib-like_sf"/>
</dbReference>
<dbReference type="OrthoDB" id="9784774at2"/>
<dbReference type="GO" id="GO:0009117">
    <property type="term" value="P:nucleotide metabolic process"/>
    <property type="evidence" value="ECO:0007669"/>
    <property type="project" value="TreeGrafter"/>
</dbReference>
<dbReference type="Gene3D" id="3.30.428.10">
    <property type="entry name" value="HIT-like"/>
    <property type="match status" value="1"/>
</dbReference>
<evidence type="ECO:0000256" key="3">
    <source>
        <dbReference type="PROSITE-ProRule" id="PRU00464"/>
    </source>
</evidence>
<dbReference type="Gene3D" id="3.40.1460.10">
    <property type="entry name" value="Nuclease A inhibitor-like"/>
    <property type="match status" value="1"/>
</dbReference>
<dbReference type="Pfam" id="PF07924">
    <property type="entry name" value="NuiA"/>
    <property type="match status" value="1"/>
</dbReference>
<evidence type="ECO:0000259" key="5">
    <source>
        <dbReference type="PROSITE" id="PS51084"/>
    </source>
</evidence>
<protein>
    <submittedName>
        <fullName evidence="6">Histidine triad (HIT) family protein</fullName>
    </submittedName>
</protein>